<comment type="caution">
    <text evidence="2">The sequence shown here is derived from an EMBL/GenBank/DDBJ whole genome shotgun (WGS) entry which is preliminary data.</text>
</comment>
<evidence type="ECO:0000313" key="3">
    <source>
        <dbReference type="Proteomes" id="UP001274830"/>
    </source>
</evidence>
<evidence type="ECO:0000256" key="1">
    <source>
        <dbReference type="SAM" id="MobiDB-lite"/>
    </source>
</evidence>
<organism evidence="2 3">
    <name type="scientific">Recurvomyces mirabilis</name>
    <dbReference type="NCBI Taxonomy" id="574656"/>
    <lineage>
        <taxon>Eukaryota</taxon>
        <taxon>Fungi</taxon>
        <taxon>Dikarya</taxon>
        <taxon>Ascomycota</taxon>
        <taxon>Pezizomycotina</taxon>
        <taxon>Dothideomycetes</taxon>
        <taxon>Dothideomycetidae</taxon>
        <taxon>Mycosphaerellales</taxon>
        <taxon>Teratosphaeriaceae</taxon>
        <taxon>Recurvomyces</taxon>
    </lineage>
</organism>
<gene>
    <name evidence="2" type="ORF">LTR78_003094</name>
</gene>
<feature type="region of interest" description="Disordered" evidence="1">
    <location>
        <begin position="45"/>
        <end position="68"/>
    </location>
</feature>
<name>A0AAE0WRV1_9PEZI</name>
<dbReference type="EMBL" id="JAUTXT010000008">
    <property type="protein sequence ID" value="KAK3676890.1"/>
    <property type="molecule type" value="Genomic_DNA"/>
</dbReference>
<keyword evidence="3" id="KW-1185">Reference proteome</keyword>
<sequence>MRALLHRWLMRPNTSRPPRHLFAANGARIGHYPIRRHVAPVARYEHSRDDTSAVENDEAKGPPIRRVMSNTSQDVDDLLGTSVREYNMRASTASGVLSVDQGADIKGSFAELTHQADVDNDSKVGKLLVDRPEHRHNYKLWVELMLFKRRIAGNQGVVEVWNGMRRRRVDLPTEGEEAQLIWEECIRVTCADDLTQHQNSCKVRKEIINHAVGLKERTGKSYGPLYRSLVGKLLTTPDALAGDAHEQLSQHGLGFRPGEIKHLVTNVLENPFPYIALLAFKRIYISSNERDLYDSAMPLVLEVRGAEHALLWHRMFLAAGDVPSDAILAMPQIRQLFELDKDAALPARLRHRKYRQAAHHAIEERAKLREHIPLTREAMSGLVGDVHGIKPKEISDSFVAKMFATSAFSLNLVVRGLSFFSIQELGPLAVREVAVRAGSAISFRNVLADLKSLNVTLADTAYCRLVTKIAGDGQTELFKALLASDQHPESYDDTTTQEALLSEYLEQELWANVNVTMTSLSLSGVPLERRAINVLVQYYLRNRIWSLVSSTIQKMQSEQIAPTARTLIYLFRYMLPERHPGNAPKRQHPDGKPPFDSLEFVTTVCMYSQDARANVPRYYWVELLKRYGLTYRWEGLEKLCLWLSSHGSMQSQRLNVRFGGRRVVLKRPQLLINEVFTRQMQQAIFVWGFNSAALRHQLSMSPPRATGAQVATWTEKVVHHPWTQGLRLLQQMKHCQILINDHNLQRALVNRMWILFGPGNSSQRFNEFARRENILQLSDYIRQAREAYDIDLAPQVRPEDLTDTSRHQARLKLAFFGPHRQGSADTRARRQNWTDVTAGGDSGIIAIIAL</sequence>
<protein>
    <submittedName>
        <fullName evidence="2">Uncharacterized protein</fullName>
    </submittedName>
</protein>
<proteinExistence type="predicted"/>
<evidence type="ECO:0000313" key="2">
    <source>
        <dbReference type="EMBL" id="KAK3676890.1"/>
    </source>
</evidence>
<reference evidence="2" key="1">
    <citation type="submission" date="2023-07" db="EMBL/GenBank/DDBJ databases">
        <title>Black Yeasts Isolated from many extreme environments.</title>
        <authorList>
            <person name="Coleine C."/>
            <person name="Stajich J.E."/>
            <person name="Selbmann L."/>
        </authorList>
    </citation>
    <scope>NUCLEOTIDE SEQUENCE</scope>
    <source>
        <strain evidence="2">CCFEE 5485</strain>
    </source>
</reference>
<dbReference type="AlphaFoldDB" id="A0AAE0WRV1"/>
<dbReference type="Proteomes" id="UP001274830">
    <property type="component" value="Unassembled WGS sequence"/>
</dbReference>
<accession>A0AAE0WRV1</accession>